<evidence type="ECO:0000313" key="2">
    <source>
        <dbReference type="EMBL" id="KAF2787745.1"/>
    </source>
</evidence>
<name>A0A6A6WV10_9PLEO</name>
<keyword evidence="2" id="KW-0418">Kinase</keyword>
<dbReference type="PANTHER" id="PTHR24359">
    <property type="entry name" value="SERINE/THREONINE-PROTEIN KINASE SBK1"/>
    <property type="match status" value="1"/>
</dbReference>
<dbReference type="Gene3D" id="1.10.510.10">
    <property type="entry name" value="Transferase(Phosphotransferase) domain 1"/>
    <property type="match status" value="1"/>
</dbReference>
<dbReference type="SUPFAM" id="SSF56112">
    <property type="entry name" value="Protein kinase-like (PK-like)"/>
    <property type="match status" value="1"/>
</dbReference>
<dbReference type="CDD" id="cd00180">
    <property type="entry name" value="PKc"/>
    <property type="match status" value="1"/>
</dbReference>
<dbReference type="InterPro" id="IPR000719">
    <property type="entry name" value="Prot_kinase_dom"/>
</dbReference>
<evidence type="ECO:0000313" key="3">
    <source>
        <dbReference type="Proteomes" id="UP000799757"/>
    </source>
</evidence>
<feature type="domain" description="Protein kinase" evidence="1">
    <location>
        <begin position="161"/>
        <end position="452"/>
    </location>
</feature>
<dbReference type="Pfam" id="PF00069">
    <property type="entry name" value="Pkinase"/>
    <property type="match status" value="1"/>
</dbReference>
<reference evidence="2" key="1">
    <citation type="journal article" date="2020" name="Stud. Mycol.">
        <title>101 Dothideomycetes genomes: a test case for predicting lifestyles and emergence of pathogens.</title>
        <authorList>
            <person name="Haridas S."/>
            <person name="Albert R."/>
            <person name="Binder M."/>
            <person name="Bloem J."/>
            <person name="Labutti K."/>
            <person name="Salamov A."/>
            <person name="Andreopoulos B."/>
            <person name="Baker S."/>
            <person name="Barry K."/>
            <person name="Bills G."/>
            <person name="Bluhm B."/>
            <person name="Cannon C."/>
            <person name="Castanera R."/>
            <person name="Culley D."/>
            <person name="Daum C."/>
            <person name="Ezra D."/>
            <person name="Gonzalez J."/>
            <person name="Henrissat B."/>
            <person name="Kuo A."/>
            <person name="Liang C."/>
            <person name="Lipzen A."/>
            <person name="Lutzoni F."/>
            <person name="Magnuson J."/>
            <person name="Mondo S."/>
            <person name="Nolan M."/>
            <person name="Ohm R."/>
            <person name="Pangilinan J."/>
            <person name="Park H.-J."/>
            <person name="Ramirez L."/>
            <person name="Alfaro M."/>
            <person name="Sun H."/>
            <person name="Tritt A."/>
            <person name="Yoshinaga Y."/>
            <person name="Zwiers L.-H."/>
            <person name="Turgeon B."/>
            <person name="Goodwin S."/>
            <person name="Spatafora J."/>
            <person name="Crous P."/>
            <person name="Grigoriev I."/>
        </authorList>
    </citation>
    <scope>NUCLEOTIDE SEQUENCE</scope>
    <source>
        <strain evidence="2">CBS 109.77</strain>
    </source>
</reference>
<dbReference type="PROSITE" id="PS00108">
    <property type="entry name" value="PROTEIN_KINASE_ST"/>
    <property type="match status" value="1"/>
</dbReference>
<evidence type="ECO:0000259" key="1">
    <source>
        <dbReference type="PROSITE" id="PS50011"/>
    </source>
</evidence>
<dbReference type="InterPro" id="IPR011009">
    <property type="entry name" value="Kinase-like_dom_sf"/>
</dbReference>
<sequence>MNGEELYNRLSKSLVECSLRSQKFFLPDVIDDEITTKNVKVAALSRFQRIFQKGFDDKIVQQTKKVFAILVMIEKPDAIKALLAEELNDSHLPLAAGSDNILVSANGKAFLSFQLWKSKSRDEFLEKQWWVQAPVLKTSGQHIKLDPKCAMPITDCKSVHFQPDCTVHQGVLHTSRHQALITTGTNTKVAIKEFLRGPAPFDDEIYILDRILNIHHPHLIQHICSFVADNRHYVVFPWAGGGNLREYWEKQDHADRTADLFVWHLQQLLGEADALRVLHKINCRHGDLKPENILYFDEKNNFVIADVGVSSIHKNPTIRRSDPTTSKATTPSYEAPDVVTGINSPRSRLYDIWSLGCIFLEFLVWFLFDHNSIDVFSGSRLRFNTLKQSALWKVIVHPVVSEVIAALRSDPRCEGDTALGAVLDLISETLLRIEVKERHAADQVVDKLRTIYERAKSESSYCFNAVEVRPIKPIQLQSPKKPVVHQAKPRNSMVTEESLIQLNDGV</sequence>
<dbReference type="AlphaFoldDB" id="A0A6A6WV10"/>
<organism evidence="2 3">
    <name type="scientific">Melanomma pulvis-pyrius CBS 109.77</name>
    <dbReference type="NCBI Taxonomy" id="1314802"/>
    <lineage>
        <taxon>Eukaryota</taxon>
        <taxon>Fungi</taxon>
        <taxon>Dikarya</taxon>
        <taxon>Ascomycota</taxon>
        <taxon>Pezizomycotina</taxon>
        <taxon>Dothideomycetes</taxon>
        <taxon>Pleosporomycetidae</taxon>
        <taxon>Pleosporales</taxon>
        <taxon>Melanommataceae</taxon>
        <taxon>Melanomma</taxon>
    </lineage>
</organism>
<protein>
    <submittedName>
        <fullName evidence="2">Kinase-like protein</fullName>
    </submittedName>
</protein>
<dbReference type="Proteomes" id="UP000799757">
    <property type="component" value="Unassembled WGS sequence"/>
</dbReference>
<gene>
    <name evidence="2" type="ORF">K505DRAFT_396133</name>
</gene>
<dbReference type="PROSITE" id="PS50011">
    <property type="entry name" value="PROTEIN_KINASE_DOM"/>
    <property type="match status" value="1"/>
</dbReference>
<keyword evidence="2" id="KW-0808">Transferase</keyword>
<dbReference type="SMART" id="SM00220">
    <property type="entry name" value="S_TKc"/>
    <property type="match status" value="1"/>
</dbReference>
<dbReference type="GO" id="GO:0004674">
    <property type="term" value="F:protein serine/threonine kinase activity"/>
    <property type="evidence" value="ECO:0007669"/>
    <property type="project" value="TreeGrafter"/>
</dbReference>
<dbReference type="InterPro" id="IPR008271">
    <property type="entry name" value="Ser/Thr_kinase_AS"/>
</dbReference>
<dbReference type="GO" id="GO:0005524">
    <property type="term" value="F:ATP binding"/>
    <property type="evidence" value="ECO:0007669"/>
    <property type="project" value="InterPro"/>
</dbReference>
<proteinExistence type="predicted"/>
<accession>A0A6A6WV10</accession>
<dbReference type="OrthoDB" id="4062651at2759"/>
<dbReference type="PANTHER" id="PTHR24359:SF1">
    <property type="entry name" value="INHIBITOR OF NUCLEAR FACTOR KAPPA-B KINASE EPSILON SUBUNIT HOMOLOG 1-RELATED"/>
    <property type="match status" value="1"/>
</dbReference>
<keyword evidence="3" id="KW-1185">Reference proteome</keyword>
<dbReference type="EMBL" id="MU002284">
    <property type="protein sequence ID" value="KAF2787745.1"/>
    <property type="molecule type" value="Genomic_DNA"/>
</dbReference>